<dbReference type="Gene3D" id="1.10.8.640">
    <property type="entry name" value="Cytochrome C biogenesis protein"/>
    <property type="match status" value="1"/>
</dbReference>
<sequence length="150" mass="16576">MWPALALLALLAGVTMAAAVQPDEVLKDPGLEHRARGISAGLRCLVCQNQSIDDSDAPLAKDLRVLVRERLQAGDSDQQVEDYVVGRYGEFVLLRPVFAWHTLALWATPIIVLLLGAFGVRRLLANRAPARFDHLSASEEAELQRLLKRE</sequence>
<dbReference type="PANTHER" id="PTHR47870">
    <property type="entry name" value="CYTOCHROME C-TYPE BIOGENESIS PROTEIN CCMH"/>
    <property type="match status" value="1"/>
</dbReference>
<dbReference type="Proteomes" id="UP001055102">
    <property type="component" value="Unassembled WGS sequence"/>
</dbReference>
<feature type="chain" id="PRO_5045011510" description="Cytochrome c-type biogenesis protein" evidence="7">
    <location>
        <begin position="18"/>
        <end position="150"/>
    </location>
</feature>
<dbReference type="EMBL" id="BPQR01000012">
    <property type="protein sequence ID" value="GJE05510.1"/>
    <property type="molecule type" value="Genomic_DNA"/>
</dbReference>
<evidence type="ECO:0000256" key="5">
    <source>
        <dbReference type="ARBA" id="ARBA00022748"/>
    </source>
</evidence>
<keyword evidence="3 7" id="KW-0479">Metal-binding</keyword>
<evidence type="ECO:0000256" key="7">
    <source>
        <dbReference type="RuleBase" id="RU364112"/>
    </source>
</evidence>
<comment type="similarity">
    <text evidence="1 7">Belongs to the CcmH/CycL/Ccl2/NrfF family.</text>
</comment>
<dbReference type="InterPro" id="IPR005616">
    <property type="entry name" value="CcmH/CycL/Ccl2/NrfF_N"/>
</dbReference>
<evidence type="ECO:0000313" key="9">
    <source>
        <dbReference type="EMBL" id="GJE05510.1"/>
    </source>
</evidence>
<feature type="domain" description="CcmH/CycL/Ccl2/NrfF N-terminal" evidence="8">
    <location>
        <begin position="8"/>
        <end position="147"/>
    </location>
</feature>
<evidence type="ECO:0000256" key="4">
    <source>
        <dbReference type="ARBA" id="ARBA00022729"/>
    </source>
</evidence>
<reference evidence="9" key="1">
    <citation type="journal article" date="2021" name="Front. Microbiol.">
        <title>Comprehensive Comparative Genomics and Phenotyping of Methylobacterium Species.</title>
        <authorList>
            <person name="Alessa O."/>
            <person name="Ogura Y."/>
            <person name="Fujitani Y."/>
            <person name="Takami H."/>
            <person name="Hayashi T."/>
            <person name="Sahin N."/>
            <person name="Tani A."/>
        </authorList>
    </citation>
    <scope>NUCLEOTIDE SEQUENCE</scope>
    <source>
        <strain evidence="9">LMG 23639</strain>
    </source>
</reference>
<evidence type="ECO:0000256" key="1">
    <source>
        <dbReference type="ARBA" id="ARBA00010342"/>
    </source>
</evidence>
<dbReference type="InterPro" id="IPR051263">
    <property type="entry name" value="C-type_cytochrome_biogenesis"/>
</dbReference>
<feature type="signal peptide" evidence="7">
    <location>
        <begin position="1"/>
        <end position="17"/>
    </location>
</feature>
<keyword evidence="7" id="KW-0812">Transmembrane</keyword>
<protein>
    <recommendedName>
        <fullName evidence="7">Cytochrome c-type biogenesis protein</fullName>
    </recommendedName>
</protein>
<feature type="transmembrane region" description="Helical" evidence="7">
    <location>
        <begin position="98"/>
        <end position="120"/>
    </location>
</feature>
<keyword evidence="2 7" id="KW-0349">Heme</keyword>
<evidence type="ECO:0000259" key="8">
    <source>
        <dbReference type="Pfam" id="PF03918"/>
    </source>
</evidence>
<dbReference type="InterPro" id="IPR038297">
    <property type="entry name" value="CcmH/CycL/NrfF/Ccl2_sf"/>
</dbReference>
<keyword evidence="10" id="KW-1185">Reference proteome</keyword>
<dbReference type="PANTHER" id="PTHR47870:SF1">
    <property type="entry name" value="CYTOCHROME C-TYPE BIOGENESIS PROTEIN CCMH"/>
    <property type="match status" value="1"/>
</dbReference>
<proteinExistence type="inferred from homology"/>
<keyword evidence="5" id="KW-0201">Cytochrome c-type biogenesis</keyword>
<accession>A0ABQ4SUD9</accession>
<comment type="function">
    <text evidence="7">Possible subunit of a heme lyase.</text>
</comment>
<dbReference type="CDD" id="cd16378">
    <property type="entry name" value="CcmH_N"/>
    <property type="match status" value="1"/>
</dbReference>
<keyword evidence="4 7" id="KW-0732">Signal</keyword>
<organism evidence="9 10">
    <name type="scientific">Methylobacterium jeotgali</name>
    <dbReference type="NCBI Taxonomy" id="381630"/>
    <lineage>
        <taxon>Bacteria</taxon>
        <taxon>Pseudomonadati</taxon>
        <taxon>Pseudomonadota</taxon>
        <taxon>Alphaproteobacteria</taxon>
        <taxon>Hyphomicrobiales</taxon>
        <taxon>Methylobacteriaceae</taxon>
        <taxon>Methylobacterium</taxon>
    </lineage>
</organism>
<evidence type="ECO:0000313" key="10">
    <source>
        <dbReference type="Proteomes" id="UP001055102"/>
    </source>
</evidence>
<keyword evidence="7" id="KW-1133">Transmembrane helix</keyword>
<comment type="caution">
    <text evidence="9">The sequence shown here is derived from an EMBL/GenBank/DDBJ whole genome shotgun (WGS) entry which is preliminary data.</text>
</comment>
<gene>
    <name evidence="9" type="primary">ccmH</name>
    <name evidence="9" type="ORF">AOPFMNJM_0810</name>
</gene>
<keyword evidence="6 7" id="KW-0408">Iron</keyword>
<evidence type="ECO:0000256" key="6">
    <source>
        <dbReference type="ARBA" id="ARBA00023004"/>
    </source>
</evidence>
<name>A0ABQ4SUD9_9HYPH</name>
<evidence type="ECO:0000256" key="3">
    <source>
        <dbReference type="ARBA" id="ARBA00022723"/>
    </source>
</evidence>
<keyword evidence="7" id="KW-0472">Membrane</keyword>
<evidence type="ECO:0000256" key="2">
    <source>
        <dbReference type="ARBA" id="ARBA00022617"/>
    </source>
</evidence>
<reference evidence="9" key="2">
    <citation type="submission" date="2021-08" db="EMBL/GenBank/DDBJ databases">
        <authorList>
            <person name="Tani A."/>
            <person name="Ola A."/>
            <person name="Ogura Y."/>
            <person name="Katsura K."/>
            <person name="Hayashi T."/>
        </authorList>
    </citation>
    <scope>NUCLEOTIDE SEQUENCE</scope>
    <source>
        <strain evidence="9">LMG 23639</strain>
    </source>
</reference>
<dbReference type="Pfam" id="PF03918">
    <property type="entry name" value="CcmH"/>
    <property type="match status" value="1"/>
</dbReference>